<gene>
    <name evidence="4" type="ORF">GII31_15645</name>
</gene>
<dbReference type="RefSeq" id="WP_213244351.1">
    <property type="nucleotide sequence ID" value="NZ_CP045806.1"/>
</dbReference>
<evidence type="ECO:0000313" key="4">
    <source>
        <dbReference type="EMBL" id="QHN36091.1"/>
    </source>
</evidence>
<feature type="compositionally biased region" description="Polar residues" evidence="1">
    <location>
        <begin position="149"/>
        <end position="158"/>
    </location>
</feature>
<evidence type="ECO:0000256" key="1">
    <source>
        <dbReference type="SAM" id="MobiDB-lite"/>
    </source>
</evidence>
<evidence type="ECO:0000256" key="2">
    <source>
        <dbReference type="SAM" id="Phobius"/>
    </source>
</evidence>
<keyword evidence="2" id="KW-0812">Transmembrane</keyword>
<feature type="domain" description="DUF6542" evidence="3">
    <location>
        <begin position="24"/>
        <end position="144"/>
    </location>
</feature>
<dbReference type="InterPro" id="IPR046672">
    <property type="entry name" value="DUF6542"/>
</dbReference>
<dbReference type="Proteomes" id="UP001059836">
    <property type="component" value="Chromosome"/>
</dbReference>
<dbReference type="Pfam" id="PF20177">
    <property type="entry name" value="DUF6542"/>
    <property type="match status" value="1"/>
</dbReference>
<keyword evidence="5" id="KW-1185">Reference proteome</keyword>
<feature type="transmembrane region" description="Helical" evidence="2">
    <location>
        <begin position="110"/>
        <end position="142"/>
    </location>
</feature>
<feature type="transmembrane region" description="Helical" evidence="2">
    <location>
        <begin position="81"/>
        <end position="98"/>
    </location>
</feature>
<keyword evidence="2" id="KW-0472">Membrane</keyword>
<protein>
    <recommendedName>
        <fullName evidence="3">DUF6542 domain-containing protein</fullName>
    </recommendedName>
</protein>
<accession>A0ABX6IKC6</accession>
<feature type="transmembrane region" description="Helical" evidence="2">
    <location>
        <begin position="25"/>
        <end position="44"/>
    </location>
</feature>
<proteinExistence type="predicted"/>
<evidence type="ECO:0000313" key="5">
    <source>
        <dbReference type="Proteomes" id="UP001059836"/>
    </source>
</evidence>
<keyword evidence="2" id="KW-1133">Transmembrane helix</keyword>
<evidence type="ECO:0000259" key="3">
    <source>
        <dbReference type="Pfam" id="PF20177"/>
    </source>
</evidence>
<name>A0ABX6IKC6_9ACTN</name>
<reference evidence="4" key="1">
    <citation type="journal article" date="2021" name="Nat. Microbiol.">
        <title>Cocultivation of an ultrasmall environmental parasitic bacterium with lytic ability against bacteria associated with wastewater foams.</title>
        <authorList>
            <person name="Batinovic S."/>
            <person name="Rose J.J.A."/>
            <person name="Ratcliffe J."/>
            <person name="Seviour R.J."/>
            <person name="Petrovski S."/>
        </authorList>
    </citation>
    <scope>NUCLEOTIDE SEQUENCE</scope>
    <source>
        <strain evidence="4">CON9</strain>
    </source>
</reference>
<dbReference type="EMBL" id="CP045809">
    <property type="protein sequence ID" value="QHN36091.1"/>
    <property type="molecule type" value="Genomic_DNA"/>
</dbReference>
<feature type="region of interest" description="Disordered" evidence="1">
    <location>
        <begin position="147"/>
        <end position="288"/>
    </location>
</feature>
<feature type="compositionally biased region" description="Basic and acidic residues" evidence="1">
    <location>
        <begin position="182"/>
        <end position="198"/>
    </location>
</feature>
<organism evidence="4 5">
    <name type="scientific">Gordonia pseudamarae</name>
    <dbReference type="NCBI Taxonomy" id="2831662"/>
    <lineage>
        <taxon>Bacteria</taxon>
        <taxon>Bacillati</taxon>
        <taxon>Actinomycetota</taxon>
        <taxon>Actinomycetes</taxon>
        <taxon>Mycobacteriales</taxon>
        <taxon>Gordoniaceae</taxon>
        <taxon>Gordonia</taxon>
    </lineage>
</organism>
<feature type="compositionally biased region" description="Low complexity" evidence="1">
    <location>
        <begin position="235"/>
        <end position="258"/>
    </location>
</feature>
<sequence length="288" mass="30368">MFSAQRTASAVPADEQSVLPAMRGVPWWGAVLIAVAVTAVGAGIDARSTSELGGTFRFCFLVGCVAAALLVRRRALFTAAAQPPLVAFGVGIITLYTANTDESAASLKSLILQVLLPIADVFPWLAFTFLVTLALVVGRWYITREAEPDSSTPRTADSTTRRKHTRPPRTTDSAGTTTRQARRGDPDRGDPNRGDREPPSSGEQTVITPSERSRTRRTRPPGQAGESGASRTARTGQPAHAAPAHTAAGGQRRATAGQVSRAAAQSFIPGAPAAERTEAFETPPTDLT</sequence>
<feature type="transmembrane region" description="Helical" evidence="2">
    <location>
        <begin position="56"/>
        <end position="75"/>
    </location>
</feature>